<sequence length="215" mass="21020">MLAKKCLLVGALALHAASGLVFDPDWPLAMGLILKRQDDMSEAEYNCHDNCGQAIIAGRGDDPCNDDTFKHDYEACLQCAGSDNVDIWKYYGGSLTKVASSCGYSTTPLTGTQAAVSAAITASSAASTAASTAATATPSTTPSSNSTASGTSASASTGGSTSGSAAASTAAATASSTASSTAAASASATGAASSTALGWTSMLVSLSVLSFALGL</sequence>
<evidence type="ECO:0000313" key="2">
    <source>
        <dbReference type="Proteomes" id="UP001165186"/>
    </source>
</evidence>
<comment type="caution">
    <text evidence="1">The sequence shown here is derived from an EMBL/GenBank/DDBJ whole genome shotgun (WGS) entry which is preliminary data.</text>
</comment>
<dbReference type="EMBL" id="BSXG01000004">
    <property type="protein sequence ID" value="GME22852.1"/>
    <property type="molecule type" value="Genomic_DNA"/>
</dbReference>
<proteinExistence type="predicted"/>
<keyword evidence="2" id="KW-1185">Reference proteome</keyword>
<name>A0ACB5RQR4_9PEZI</name>
<protein>
    <submittedName>
        <fullName evidence="1">Dynactin arp1 p25 subunit protein</fullName>
    </submittedName>
</protein>
<reference evidence="1" key="1">
    <citation type="submission" date="2024-09" db="EMBL/GenBank/DDBJ databases">
        <title>Draft Genome Sequences of Neofusicoccum parvum.</title>
        <authorList>
            <person name="Ashida A."/>
            <person name="Camagna M."/>
            <person name="Tanaka A."/>
            <person name="Takemoto D."/>
        </authorList>
    </citation>
    <scope>NUCLEOTIDE SEQUENCE</scope>
    <source>
        <strain evidence="1">PPO83</strain>
    </source>
</reference>
<evidence type="ECO:0000313" key="1">
    <source>
        <dbReference type="EMBL" id="GME22852.1"/>
    </source>
</evidence>
<accession>A0ACB5RQR4</accession>
<dbReference type="Proteomes" id="UP001165186">
    <property type="component" value="Unassembled WGS sequence"/>
</dbReference>
<organism evidence="1 2">
    <name type="scientific">Neofusicoccum parvum</name>
    <dbReference type="NCBI Taxonomy" id="310453"/>
    <lineage>
        <taxon>Eukaryota</taxon>
        <taxon>Fungi</taxon>
        <taxon>Dikarya</taxon>
        <taxon>Ascomycota</taxon>
        <taxon>Pezizomycotina</taxon>
        <taxon>Dothideomycetes</taxon>
        <taxon>Dothideomycetes incertae sedis</taxon>
        <taxon>Botryosphaeriales</taxon>
        <taxon>Botryosphaeriaceae</taxon>
        <taxon>Neofusicoccum</taxon>
    </lineage>
</organism>
<gene>
    <name evidence="1" type="primary">g755</name>
    <name evidence="1" type="ORF">NpPPO83_00000755</name>
</gene>